<dbReference type="PROSITE" id="PS51007">
    <property type="entry name" value="CYTC"/>
    <property type="match status" value="1"/>
</dbReference>
<name>A0ABT7E347_9NEIS</name>
<dbReference type="PIRSF" id="PIRSF028099">
    <property type="entry name" value="DUF1111"/>
    <property type="match status" value="1"/>
</dbReference>
<reference evidence="8" key="1">
    <citation type="submission" date="2023-03" db="EMBL/GenBank/DDBJ databases">
        <title>Chitinimonas shenzhenensis gen. nov., sp. nov., a novel member of family Burkholderiaceae isolated from activated sludge collected in Shen Zhen, China.</title>
        <authorList>
            <person name="Wang X."/>
        </authorList>
    </citation>
    <scope>NUCLEOTIDE SEQUENCE</scope>
    <source>
        <strain evidence="8">DQS-5</strain>
    </source>
</reference>
<dbReference type="RefSeq" id="WP_284101647.1">
    <property type="nucleotide sequence ID" value="NZ_JARRAF010000018.1"/>
</dbReference>
<dbReference type="InterPro" id="IPR036909">
    <property type="entry name" value="Cyt_c-like_dom_sf"/>
</dbReference>
<dbReference type="Gene3D" id="1.10.760.10">
    <property type="entry name" value="Cytochrome c-like domain"/>
    <property type="match status" value="1"/>
</dbReference>
<feature type="chain" id="PRO_5046115819" evidence="6">
    <location>
        <begin position="25"/>
        <end position="474"/>
    </location>
</feature>
<dbReference type="InterPro" id="IPR010538">
    <property type="entry name" value="DHOR"/>
</dbReference>
<evidence type="ECO:0000313" key="9">
    <source>
        <dbReference type="Proteomes" id="UP001172778"/>
    </source>
</evidence>
<dbReference type="EMBL" id="JARRAF010000018">
    <property type="protein sequence ID" value="MDK2125337.1"/>
    <property type="molecule type" value="Genomic_DNA"/>
</dbReference>
<evidence type="ECO:0000256" key="1">
    <source>
        <dbReference type="ARBA" id="ARBA00022617"/>
    </source>
</evidence>
<evidence type="ECO:0000256" key="5">
    <source>
        <dbReference type="SAM" id="MobiDB-lite"/>
    </source>
</evidence>
<dbReference type="InterPro" id="IPR009056">
    <property type="entry name" value="Cyt_c-like_dom"/>
</dbReference>
<evidence type="ECO:0000256" key="2">
    <source>
        <dbReference type="ARBA" id="ARBA00022723"/>
    </source>
</evidence>
<evidence type="ECO:0000256" key="4">
    <source>
        <dbReference type="PROSITE-ProRule" id="PRU00433"/>
    </source>
</evidence>
<evidence type="ECO:0000259" key="7">
    <source>
        <dbReference type="PROSITE" id="PS51007"/>
    </source>
</evidence>
<feature type="signal peptide" evidence="6">
    <location>
        <begin position="1"/>
        <end position="24"/>
    </location>
</feature>
<evidence type="ECO:0000256" key="3">
    <source>
        <dbReference type="ARBA" id="ARBA00023004"/>
    </source>
</evidence>
<keyword evidence="3 4" id="KW-0408">Iron</keyword>
<sequence length="474" mass="51765">MQKHYRWRQCLPLLAIASTCLVGATVESPVSVPEDKGAEYAGGDTTVFETGRNAFSLPAANLNEAQRTDFAIGNSFFKRNWVEAPSSTSARDGLGPHFIARSCGACHTEDGRGAPPDFKNGLQAEQPVALLFRLSIPGVGEHGSPKPEPRYGGQFNNDAISGVKPEGRVEIRYREVGGKFDDGEPYSLRQPEYRLTHLAYGKLHPQTMVSPRVAPQMIGLGLLDAIRPEDIEANAKRQAEAGGAIHGRPNWVWDAYAQKAVIGRFGWKANSGSIAHQSAAAFNGDIGITSSRFPAEECMPVQRDCQKAPRGGKPEIDDDKLDKLIFYSRTQAVPARRNLADPRVKAGEAVFHAAQCAVCHTPKYTTGVLEGLPQVSNQTIRPYTDLLLHDMGPGLGDGRPDFLAKGNEWKTPPLWGLGLVPVVNGHSHYLHDGRARNLMEAVLWHGGEAEPSKRQVLKLSKQDRANLIFFLESL</sequence>
<dbReference type="InterPro" id="IPR051395">
    <property type="entry name" value="Cytochrome_c_Peroxidase/MauG"/>
</dbReference>
<dbReference type="Pfam" id="PF06537">
    <property type="entry name" value="DHOR"/>
    <property type="match status" value="1"/>
</dbReference>
<comment type="caution">
    <text evidence="8">The sequence shown here is derived from an EMBL/GenBank/DDBJ whole genome shotgun (WGS) entry which is preliminary data.</text>
</comment>
<keyword evidence="6" id="KW-0732">Signal</keyword>
<feature type="domain" description="Cytochrome c" evidence="7">
    <location>
        <begin position="342"/>
        <end position="474"/>
    </location>
</feature>
<organism evidence="8 9">
    <name type="scientific">Parachitinimonas caeni</name>
    <dbReference type="NCBI Taxonomy" id="3031301"/>
    <lineage>
        <taxon>Bacteria</taxon>
        <taxon>Pseudomonadati</taxon>
        <taxon>Pseudomonadota</taxon>
        <taxon>Betaproteobacteria</taxon>
        <taxon>Neisseriales</taxon>
        <taxon>Chitinibacteraceae</taxon>
        <taxon>Parachitinimonas</taxon>
    </lineage>
</organism>
<keyword evidence="2 4" id="KW-0479">Metal-binding</keyword>
<dbReference type="PANTHER" id="PTHR30600">
    <property type="entry name" value="CYTOCHROME C PEROXIDASE-RELATED"/>
    <property type="match status" value="1"/>
</dbReference>
<dbReference type="PANTHER" id="PTHR30600:SF4">
    <property type="entry name" value="CYTOCHROME C DOMAIN-CONTAINING PROTEIN"/>
    <property type="match status" value="1"/>
</dbReference>
<dbReference type="SUPFAM" id="SSF46626">
    <property type="entry name" value="Cytochrome c"/>
    <property type="match status" value="1"/>
</dbReference>
<keyword evidence="9" id="KW-1185">Reference proteome</keyword>
<feature type="region of interest" description="Disordered" evidence="5">
    <location>
        <begin position="139"/>
        <end position="159"/>
    </location>
</feature>
<dbReference type="Proteomes" id="UP001172778">
    <property type="component" value="Unassembled WGS sequence"/>
</dbReference>
<keyword evidence="1 4" id="KW-0349">Heme</keyword>
<evidence type="ECO:0000256" key="6">
    <source>
        <dbReference type="SAM" id="SignalP"/>
    </source>
</evidence>
<protein>
    <submittedName>
        <fullName evidence="8">Di-heme oxidoredictase family protein</fullName>
    </submittedName>
</protein>
<evidence type="ECO:0000313" key="8">
    <source>
        <dbReference type="EMBL" id="MDK2125337.1"/>
    </source>
</evidence>
<proteinExistence type="predicted"/>
<accession>A0ABT7E347</accession>
<gene>
    <name evidence="8" type="ORF">PZA18_14870</name>
</gene>